<sequence length="408" mass="43121">MNVDVSIIGAGPAGLAASIEIAKSGLSVAVIDEYFRPGGRLLGQLYDDPKAPPNEKQWDGKKVAQGLVEQAKVLGVHIFCGVTAWTVNKGWHIKLTGAKEKSLTSQVLLLATGAAERALPMPGWTLPGVFSIGAAQTFTNVHHVAVGQRVMVVGTDPLALSVVMEMKQAGIDVVGVALPPKSPISSDFSSPINSVGRLAEVADLAPNPLLRTMGRLASGKLRKLAAHALHFNLLRIEGIPVHMRKAVVSIEGKNNVEGVIMQSVTVNGDPKGSVKQVEVDAVCLSAGLYPLIDIAQVAGCPLVDIPELGGLIPVHGPNLRTPVESLFVAGNITGIEGAKVAIAQGKLAAVSIAQSLGKKTFMSEEQAIKEVTLAREQSPIRFLPHIEEGRDKMNSHWKKIQKEKGKIS</sequence>
<keyword evidence="1" id="KW-0560">Oxidoreductase</keyword>
<dbReference type="Proteomes" id="UP001556040">
    <property type="component" value="Unassembled WGS sequence"/>
</dbReference>
<dbReference type="SUPFAM" id="SSF51905">
    <property type="entry name" value="FAD/NAD(P)-binding domain"/>
    <property type="match status" value="1"/>
</dbReference>
<organism evidence="3 4">
    <name type="scientific">Jeotgalibacillus marinus</name>
    <dbReference type="NCBI Taxonomy" id="86667"/>
    <lineage>
        <taxon>Bacteria</taxon>
        <taxon>Bacillati</taxon>
        <taxon>Bacillota</taxon>
        <taxon>Bacilli</taxon>
        <taxon>Bacillales</taxon>
        <taxon>Caryophanaceae</taxon>
        <taxon>Jeotgalibacillus</taxon>
    </lineage>
</organism>
<keyword evidence="4" id="KW-1185">Reference proteome</keyword>
<feature type="domain" description="FAD/NAD(P)-binding" evidence="2">
    <location>
        <begin position="4"/>
        <end position="345"/>
    </location>
</feature>
<protein>
    <submittedName>
        <fullName evidence="3">FAD-dependent oxidoreductase</fullName>
    </submittedName>
</protein>
<evidence type="ECO:0000313" key="4">
    <source>
        <dbReference type="Proteomes" id="UP001556040"/>
    </source>
</evidence>
<comment type="caution">
    <text evidence="3">The sequence shown here is derived from an EMBL/GenBank/DDBJ whole genome shotgun (WGS) entry which is preliminary data.</text>
</comment>
<evidence type="ECO:0000313" key="3">
    <source>
        <dbReference type="EMBL" id="MEW9502651.1"/>
    </source>
</evidence>
<gene>
    <name evidence="3" type="ORF">AB1471_12710</name>
</gene>
<dbReference type="Pfam" id="PF07992">
    <property type="entry name" value="Pyr_redox_2"/>
    <property type="match status" value="1"/>
</dbReference>
<accession>A0ABV3Q5N0</accession>
<dbReference type="PANTHER" id="PTHR42949">
    <property type="entry name" value="ANAEROBIC GLYCEROL-3-PHOSPHATE DEHYDROGENASE SUBUNIT B"/>
    <property type="match status" value="1"/>
</dbReference>
<dbReference type="InterPro" id="IPR036188">
    <property type="entry name" value="FAD/NAD-bd_sf"/>
</dbReference>
<dbReference type="PRINTS" id="PR00469">
    <property type="entry name" value="PNDRDTASEII"/>
</dbReference>
<dbReference type="InterPro" id="IPR023753">
    <property type="entry name" value="FAD/NAD-binding_dom"/>
</dbReference>
<dbReference type="Gene3D" id="3.50.50.60">
    <property type="entry name" value="FAD/NAD(P)-binding domain"/>
    <property type="match status" value="4"/>
</dbReference>
<dbReference type="PRINTS" id="PR00368">
    <property type="entry name" value="FADPNR"/>
</dbReference>
<dbReference type="PANTHER" id="PTHR42949:SF3">
    <property type="entry name" value="ANAEROBIC GLYCEROL-3-PHOSPHATE DEHYDROGENASE SUBUNIT B"/>
    <property type="match status" value="1"/>
</dbReference>
<name>A0ABV3Q5N0_9BACL</name>
<proteinExistence type="predicted"/>
<dbReference type="EMBL" id="JBFMIA010000013">
    <property type="protein sequence ID" value="MEW9502651.1"/>
    <property type="molecule type" value="Genomic_DNA"/>
</dbReference>
<reference evidence="3 4" key="1">
    <citation type="journal article" date="1979" name="Int. J. Syst. Evol. Microbiol.">
        <title>Bacillus globisporus subsp. marinus subsp. nov.</title>
        <authorList>
            <person name="Liu H."/>
        </authorList>
    </citation>
    <scope>NUCLEOTIDE SEQUENCE [LARGE SCALE GENOMIC DNA]</scope>
    <source>
        <strain evidence="3 4">DSM 1297</strain>
    </source>
</reference>
<evidence type="ECO:0000256" key="1">
    <source>
        <dbReference type="ARBA" id="ARBA00023002"/>
    </source>
</evidence>
<evidence type="ECO:0000259" key="2">
    <source>
        <dbReference type="Pfam" id="PF07992"/>
    </source>
</evidence>
<dbReference type="InterPro" id="IPR051691">
    <property type="entry name" value="Metab_Enz_Cyan_OpOx_G3PDH"/>
</dbReference>
<dbReference type="RefSeq" id="WP_367780142.1">
    <property type="nucleotide sequence ID" value="NZ_JBFMIA010000013.1"/>
</dbReference>